<dbReference type="EMBL" id="AZGZ01000032">
    <property type="protein sequence ID" value="KZZ87646.1"/>
    <property type="molecule type" value="Genomic_DNA"/>
</dbReference>
<dbReference type="VEuPathDB" id="FungiDB:AAP_05557"/>
<evidence type="ECO:0000313" key="1">
    <source>
        <dbReference type="EMBL" id="KZZ87646.1"/>
    </source>
</evidence>
<evidence type="ECO:0000313" key="2">
    <source>
        <dbReference type="Proteomes" id="UP000242877"/>
    </source>
</evidence>
<gene>
    <name evidence="1" type="ORF">AAP_05557</name>
</gene>
<comment type="caution">
    <text evidence="1">The sequence shown here is derived from an EMBL/GenBank/DDBJ whole genome shotgun (WGS) entry which is preliminary data.</text>
</comment>
<organism evidence="1 2">
    <name type="scientific">Ascosphaera apis ARSEF 7405</name>
    <dbReference type="NCBI Taxonomy" id="392613"/>
    <lineage>
        <taxon>Eukaryota</taxon>
        <taxon>Fungi</taxon>
        <taxon>Dikarya</taxon>
        <taxon>Ascomycota</taxon>
        <taxon>Pezizomycotina</taxon>
        <taxon>Eurotiomycetes</taxon>
        <taxon>Eurotiomycetidae</taxon>
        <taxon>Onygenales</taxon>
        <taxon>Ascosphaeraceae</taxon>
        <taxon>Ascosphaera</taxon>
    </lineage>
</organism>
<protein>
    <submittedName>
        <fullName evidence="1">Uncharacterized protein</fullName>
    </submittedName>
</protein>
<dbReference type="Proteomes" id="UP000242877">
    <property type="component" value="Unassembled WGS sequence"/>
</dbReference>
<accession>A0A167VK61</accession>
<keyword evidence="2" id="KW-1185">Reference proteome</keyword>
<name>A0A167VK61_9EURO</name>
<proteinExistence type="predicted"/>
<dbReference type="AlphaFoldDB" id="A0A167VK61"/>
<reference evidence="1 2" key="1">
    <citation type="journal article" date="2016" name="Genome Biol. Evol.">
        <title>Divergent and convergent evolution of fungal pathogenicity.</title>
        <authorList>
            <person name="Shang Y."/>
            <person name="Xiao G."/>
            <person name="Zheng P."/>
            <person name="Cen K."/>
            <person name="Zhan S."/>
            <person name="Wang C."/>
        </authorList>
    </citation>
    <scope>NUCLEOTIDE SEQUENCE [LARGE SCALE GENOMIC DNA]</scope>
    <source>
        <strain evidence="1 2">ARSEF 7405</strain>
    </source>
</reference>
<sequence>MSSPISKGVNDFPDTKSAVEYFIERCNRGVLAIDKYVPHIFPERSNIKAFPKEDDHRIQRCLIYAEDTICDASPLLHTQLHEDDSVQFLKAYTQLLEKWFVGQLVYARYNPEFGEVTFQELHGWGATIPWDLLGMVSEAAATLFWEDENSRDWIRICDTPQVKKAGAVVVEGKH</sequence>